<dbReference type="FunFam" id="1.10.405.10:FF:000008">
    <property type="entry name" value="Rab proteins geranylgeranyltransferase component"/>
    <property type="match status" value="1"/>
</dbReference>
<dbReference type="GO" id="GO:0005092">
    <property type="term" value="F:GDP-dissociation inhibitor activity"/>
    <property type="evidence" value="ECO:0007669"/>
    <property type="project" value="InterPro"/>
</dbReference>
<evidence type="ECO:0000256" key="2">
    <source>
        <dbReference type="SAM" id="MobiDB-lite"/>
    </source>
</evidence>
<dbReference type="EMBL" id="GGEC01031680">
    <property type="protein sequence ID" value="MBX12164.1"/>
    <property type="molecule type" value="Transcribed_RNA"/>
</dbReference>
<organism evidence="3">
    <name type="scientific">Rhizophora mucronata</name>
    <name type="common">Asiatic mangrove</name>
    <dbReference type="NCBI Taxonomy" id="61149"/>
    <lineage>
        <taxon>Eukaryota</taxon>
        <taxon>Viridiplantae</taxon>
        <taxon>Streptophyta</taxon>
        <taxon>Embryophyta</taxon>
        <taxon>Tracheophyta</taxon>
        <taxon>Spermatophyta</taxon>
        <taxon>Magnoliopsida</taxon>
        <taxon>eudicotyledons</taxon>
        <taxon>Gunneridae</taxon>
        <taxon>Pentapetalae</taxon>
        <taxon>rosids</taxon>
        <taxon>fabids</taxon>
        <taxon>Malpighiales</taxon>
        <taxon>Rhizophoraceae</taxon>
        <taxon>Rhizophora</taxon>
    </lineage>
</organism>
<dbReference type="SUPFAM" id="SSF51905">
    <property type="entry name" value="FAD/NAD(P)-binding domain"/>
    <property type="match status" value="1"/>
</dbReference>
<dbReference type="Gene3D" id="1.10.405.10">
    <property type="entry name" value="Guanine Nucleotide Dissociation Inhibitor, domain 1"/>
    <property type="match status" value="1"/>
</dbReference>
<dbReference type="GO" id="GO:0005634">
    <property type="term" value="C:nucleus"/>
    <property type="evidence" value="ECO:0007669"/>
    <property type="project" value="TreeGrafter"/>
</dbReference>
<dbReference type="AlphaFoldDB" id="A0A2P2L2G8"/>
<dbReference type="GO" id="GO:0005968">
    <property type="term" value="C:Rab-protein geranylgeranyltransferase complex"/>
    <property type="evidence" value="ECO:0007669"/>
    <property type="project" value="TreeGrafter"/>
</dbReference>
<accession>A0A2P2L2G8</accession>
<dbReference type="PANTHER" id="PTHR11787">
    <property type="entry name" value="RAB GDP-DISSOCIATION INHIBITOR"/>
    <property type="match status" value="1"/>
</dbReference>
<dbReference type="Gene3D" id="3.30.519.10">
    <property type="entry name" value="Guanine Nucleotide Dissociation Inhibitor, domain 2"/>
    <property type="match status" value="1"/>
</dbReference>
<protein>
    <submittedName>
        <fullName evidence="3">Uncharacterized protein MANES_01G155100</fullName>
    </submittedName>
</protein>
<reference evidence="3" key="1">
    <citation type="submission" date="2018-02" db="EMBL/GenBank/DDBJ databases">
        <title>Rhizophora mucronata_Transcriptome.</title>
        <authorList>
            <person name="Meera S.P."/>
            <person name="Sreeshan A."/>
            <person name="Augustine A."/>
        </authorList>
    </citation>
    <scope>NUCLEOTIDE SEQUENCE</scope>
    <source>
        <tissue evidence="3">Leaf</tissue>
    </source>
</reference>
<name>A0A2P2L2G8_RHIMU</name>
<evidence type="ECO:0000256" key="1">
    <source>
        <dbReference type="ARBA" id="ARBA00005593"/>
    </source>
</evidence>
<dbReference type="GO" id="GO:0005829">
    <property type="term" value="C:cytosol"/>
    <property type="evidence" value="ECO:0007669"/>
    <property type="project" value="TreeGrafter"/>
</dbReference>
<dbReference type="Pfam" id="PF00996">
    <property type="entry name" value="GDI"/>
    <property type="match status" value="2"/>
</dbReference>
<feature type="region of interest" description="Disordered" evidence="2">
    <location>
        <begin position="206"/>
        <end position="229"/>
    </location>
</feature>
<evidence type="ECO:0000313" key="3">
    <source>
        <dbReference type="EMBL" id="MBX12164.1"/>
    </source>
</evidence>
<dbReference type="GO" id="GO:0007264">
    <property type="term" value="P:small GTPase-mediated signal transduction"/>
    <property type="evidence" value="ECO:0007669"/>
    <property type="project" value="InterPro"/>
</dbReference>
<dbReference type="InterPro" id="IPR036188">
    <property type="entry name" value="FAD/NAD-bd_sf"/>
</dbReference>
<dbReference type="Gene3D" id="3.50.50.60">
    <property type="entry name" value="FAD/NAD(P)-binding domain"/>
    <property type="match status" value="1"/>
</dbReference>
<dbReference type="PRINTS" id="PR00891">
    <property type="entry name" value="RABGDIREP"/>
</dbReference>
<sequence>MNEPPPYPRIEPTTFDLILVGTGLAESIIAAAASAAGKSVLHLDPNPFYGSHVSSLSLPDLTSFLKSNSATPSPPTANTTASAKDDTPDSFAVDLATWPLYSDIEISSFAPEVLEEHARKLNVDVSGPRVLFCADKSIDLLLKSGASQYLEFKSIDASFVGDENGKLWSVPDSRAAIFKDKSLSLMEKNQLMRFFKLVQGHLAATNSASDGREDHDNQDDEEDKGNARISEEDLESPFIEFLTKMQLPPKIKSIILYAIALADYDQENAGVCENILKTRDGIDRLALYQSSVGRLVPVQPLVHCRAGSLCLLQYSCSWQQVGC</sequence>
<dbReference type="PANTHER" id="PTHR11787:SF4">
    <property type="entry name" value="CHM, RAB ESCORT PROTEIN 1"/>
    <property type="match status" value="1"/>
</dbReference>
<dbReference type="InterPro" id="IPR018203">
    <property type="entry name" value="GDP_dissociation_inhibitor"/>
</dbReference>
<comment type="similarity">
    <text evidence="1">Belongs to the Rab GDI family.</text>
</comment>
<dbReference type="GO" id="GO:0016192">
    <property type="term" value="P:vesicle-mediated transport"/>
    <property type="evidence" value="ECO:0007669"/>
    <property type="project" value="TreeGrafter"/>
</dbReference>
<proteinExistence type="inferred from homology"/>